<feature type="signal peptide" evidence="2">
    <location>
        <begin position="1"/>
        <end position="24"/>
    </location>
</feature>
<feature type="chain" id="PRO_5013121621" evidence="2">
    <location>
        <begin position="25"/>
        <end position="208"/>
    </location>
</feature>
<name>A0A226DBJ9_FOLCA</name>
<sequence length="208" mass="22894">MKLYFILISGGLLSSLILLGVVSGFREEDFDTVEITDDTSPRASSISITCKTARNEDGVCKRFKECYPLFRLRDLEETETEQISGRDIVPAIQNLELENIYRNVSGPCDKDVLNAISNINIGKGVSTNEYVCCPNEKKKPVNQPTRPPAPPTPRPEVVGDKKCGKTFVTYRDDEGDASGNVTSSETGALRIVNGRQAQKGEFPYAVIN</sequence>
<organism evidence="3 4">
    <name type="scientific">Folsomia candida</name>
    <name type="common">Springtail</name>
    <dbReference type="NCBI Taxonomy" id="158441"/>
    <lineage>
        <taxon>Eukaryota</taxon>
        <taxon>Metazoa</taxon>
        <taxon>Ecdysozoa</taxon>
        <taxon>Arthropoda</taxon>
        <taxon>Hexapoda</taxon>
        <taxon>Collembola</taxon>
        <taxon>Entomobryomorpha</taxon>
        <taxon>Isotomoidea</taxon>
        <taxon>Isotomidae</taxon>
        <taxon>Proisotominae</taxon>
        <taxon>Folsomia</taxon>
    </lineage>
</organism>
<gene>
    <name evidence="3" type="ORF">Fcan01_22287</name>
</gene>
<evidence type="ECO:0000313" key="4">
    <source>
        <dbReference type="Proteomes" id="UP000198287"/>
    </source>
</evidence>
<protein>
    <submittedName>
        <fullName evidence="3">Uncharacterized protein</fullName>
    </submittedName>
</protein>
<accession>A0A226DBJ9</accession>
<evidence type="ECO:0000256" key="1">
    <source>
        <dbReference type="SAM" id="MobiDB-lite"/>
    </source>
</evidence>
<feature type="region of interest" description="Disordered" evidence="1">
    <location>
        <begin position="136"/>
        <end position="161"/>
    </location>
</feature>
<reference evidence="3 4" key="1">
    <citation type="submission" date="2015-12" db="EMBL/GenBank/DDBJ databases">
        <title>The genome of Folsomia candida.</title>
        <authorList>
            <person name="Faddeeva A."/>
            <person name="Derks M.F."/>
            <person name="Anvar Y."/>
            <person name="Smit S."/>
            <person name="Van Straalen N."/>
            <person name="Roelofs D."/>
        </authorList>
    </citation>
    <scope>NUCLEOTIDE SEQUENCE [LARGE SCALE GENOMIC DNA]</scope>
    <source>
        <strain evidence="3 4">VU population</strain>
        <tissue evidence="3">Whole body</tissue>
    </source>
</reference>
<feature type="compositionally biased region" description="Pro residues" evidence="1">
    <location>
        <begin position="145"/>
        <end position="154"/>
    </location>
</feature>
<dbReference type="OrthoDB" id="546450at2759"/>
<evidence type="ECO:0000313" key="3">
    <source>
        <dbReference type="EMBL" id="OXA42925.1"/>
    </source>
</evidence>
<keyword evidence="4" id="KW-1185">Reference proteome</keyword>
<dbReference type="EMBL" id="LNIX01000024">
    <property type="protein sequence ID" value="OXA42925.1"/>
    <property type="molecule type" value="Genomic_DNA"/>
</dbReference>
<evidence type="ECO:0000256" key="2">
    <source>
        <dbReference type="SAM" id="SignalP"/>
    </source>
</evidence>
<proteinExistence type="predicted"/>
<dbReference type="AlphaFoldDB" id="A0A226DBJ9"/>
<dbReference type="Proteomes" id="UP000198287">
    <property type="component" value="Unassembled WGS sequence"/>
</dbReference>
<comment type="caution">
    <text evidence="3">The sequence shown here is derived from an EMBL/GenBank/DDBJ whole genome shotgun (WGS) entry which is preliminary data.</text>
</comment>
<keyword evidence="2" id="KW-0732">Signal</keyword>